<dbReference type="PANTHER" id="PTHR47294">
    <property type="entry name" value="OS08G0431150 PROTEIN"/>
    <property type="match status" value="1"/>
</dbReference>
<dbReference type="OrthoDB" id="1889242at2759"/>
<dbReference type="AlphaFoldDB" id="A0A5J5BJ61"/>
<reference evidence="1 2" key="1">
    <citation type="submission" date="2019-09" db="EMBL/GenBank/DDBJ databases">
        <title>A chromosome-level genome assembly of the Chinese tupelo Nyssa sinensis.</title>
        <authorList>
            <person name="Yang X."/>
            <person name="Kang M."/>
            <person name="Yang Y."/>
            <person name="Xiong H."/>
            <person name="Wang M."/>
            <person name="Zhang Z."/>
            <person name="Wang Z."/>
            <person name="Wu H."/>
            <person name="Ma T."/>
            <person name="Liu J."/>
            <person name="Xi Z."/>
        </authorList>
    </citation>
    <scope>NUCLEOTIDE SEQUENCE [LARGE SCALE GENOMIC DNA]</scope>
    <source>
        <strain evidence="1">J267</strain>
        <tissue evidence="1">Leaf</tissue>
    </source>
</reference>
<proteinExistence type="predicted"/>
<accession>A0A5J5BJ61</accession>
<evidence type="ECO:0000313" key="1">
    <source>
        <dbReference type="EMBL" id="KAA8542696.1"/>
    </source>
</evidence>
<dbReference type="Gene3D" id="3.30.70.100">
    <property type="match status" value="1"/>
</dbReference>
<organism evidence="1 2">
    <name type="scientific">Nyssa sinensis</name>
    <dbReference type="NCBI Taxonomy" id="561372"/>
    <lineage>
        <taxon>Eukaryota</taxon>
        <taxon>Viridiplantae</taxon>
        <taxon>Streptophyta</taxon>
        <taxon>Embryophyta</taxon>
        <taxon>Tracheophyta</taxon>
        <taxon>Spermatophyta</taxon>
        <taxon>Magnoliopsida</taxon>
        <taxon>eudicotyledons</taxon>
        <taxon>Gunneridae</taxon>
        <taxon>Pentapetalae</taxon>
        <taxon>asterids</taxon>
        <taxon>Cornales</taxon>
        <taxon>Nyssaceae</taxon>
        <taxon>Nyssa</taxon>
    </lineage>
</organism>
<dbReference type="PANTHER" id="PTHR47294:SF3">
    <property type="entry name" value="OS08G0431150 PROTEIN"/>
    <property type="match status" value="1"/>
</dbReference>
<name>A0A5J5BJ61_9ASTE</name>
<keyword evidence="2" id="KW-1185">Reference proteome</keyword>
<evidence type="ECO:0008006" key="3">
    <source>
        <dbReference type="Google" id="ProtNLM"/>
    </source>
</evidence>
<gene>
    <name evidence="1" type="ORF">F0562_023805</name>
</gene>
<dbReference type="Proteomes" id="UP000325577">
    <property type="component" value="Linkage Group LG12"/>
</dbReference>
<sequence length="95" mass="11083">MTGKCCCMVMKINIDCHGCYRKVRRVLLNIHELETHLVEKECRVSICGKFIPQDMAIKIRKKINRRVEIIRIQELSANSETRDQSVKISNALILR</sequence>
<evidence type="ECO:0000313" key="2">
    <source>
        <dbReference type="Proteomes" id="UP000325577"/>
    </source>
</evidence>
<dbReference type="EMBL" id="CM018035">
    <property type="protein sequence ID" value="KAA8542696.1"/>
    <property type="molecule type" value="Genomic_DNA"/>
</dbReference>
<protein>
    <recommendedName>
        <fullName evidence="3">HMA domain-containing protein</fullName>
    </recommendedName>
</protein>